<feature type="compositionally biased region" description="Acidic residues" evidence="7">
    <location>
        <begin position="718"/>
        <end position="729"/>
    </location>
</feature>
<protein>
    <recommendedName>
        <fullName evidence="5">Protein phosphatase 1 regulatory subunit 37</fullName>
    </recommendedName>
    <alternativeName>
        <fullName evidence="6">Leucine-rich repeat-containing protein 68</fullName>
    </alternativeName>
</protein>
<evidence type="ECO:0000313" key="10">
    <source>
        <dbReference type="RefSeq" id="XP_028274955.1"/>
    </source>
</evidence>
<dbReference type="InterPro" id="IPR001611">
    <property type="entry name" value="Leu-rich_rpt"/>
</dbReference>
<dbReference type="InterPro" id="IPR032675">
    <property type="entry name" value="LRR_dom_sf"/>
</dbReference>
<dbReference type="Gene3D" id="3.80.10.10">
    <property type="entry name" value="Ribonuclease Inhibitor"/>
    <property type="match status" value="1"/>
</dbReference>
<feature type="compositionally biased region" description="Polar residues" evidence="7">
    <location>
        <begin position="863"/>
        <end position="875"/>
    </location>
</feature>
<evidence type="ECO:0000256" key="1">
    <source>
        <dbReference type="ARBA" id="ARBA00022614"/>
    </source>
</evidence>
<evidence type="ECO:0000256" key="6">
    <source>
        <dbReference type="ARBA" id="ARBA00041209"/>
    </source>
</evidence>
<dbReference type="RefSeq" id="XP_028274955.1">
    <property type="nucleotide sequence ID" value="XM_028419154.1"/>
</dbReference>
<keyword evidence="8" id="KW-1185">Reference proteome</keyword>
<feature type="compositionally biased region" description="Low complexity" evidence="7">
    <location>
        <begin position="846"/>
        <end position="862"/>
    </location>
</feature>
<proteinExistence type="inferred from homology"/>
<evidence type="ECO:0000256" key="2">
    <source>
        <dbReference type="ARBA" id="ARBA00022737"/>
    </source>
</evidence>
<keyword evidence="2" id="KW-0677">Repeat</keyword>
<reference evidence="9 10" key="1">
    <citation type="submission" date="2025-04" db="UniProtKB">
        <authorList>
            <consortium name="RefSeq"/>
        </authorList>
    </citation>
    <scope>IDENTIFICATION</scope>
</reference>
<evidence type="ECO:0000256" key="5">
    <source>
        <dbReference type="ARBA" id="ARBA00040684"/>
    </source>
</evidence>
<evidence type="ECO:0000313" key="9">
    <source>
        <dbReference type="RefSeq" id="XP_028274954.1"/>
    </source>
</evidence>
<feature type="compositionally biased region" description="Polar residues" evidence="7">
    <location>
        <begin position="178"/>
        <end position="204"/>
    </location>
</feature>
<dbReference type="GeneID" id="114444527"/>
<sequence>MNIEEQCLDLCNVKTKSNVGDDHNTNTTNNTEGITPRISELMTDSNSEKHNVCTEASETYLMPQLTDNLQAAEEVNHQAQDTLEIDEVNGNGKISAQDTHAIVNPTDFIISNDEEHNKGEEKMKEDKDSNPAKLDAAEGDDGGDMDIGVDLSLDDTGVLETDSSNVRLLLDSTEESESAAQDVTASSTTESQSDANQTCSTEASATDQAGLYPLVQEGDYKHKPSGKRVTFPSDEDIVSGAVEPKDPWRHALNVTVEEIISAYKQACQKLNCKPISKVLKQIQELKDLTQRNDCLDLKGEKLDYKACESLEEILKRVQFKVIDLEQTNLDEDGASALFDMIEYYESATHLNISFNKHIGTRGWQAAAHMMRKTSSLQYLDARNTPLLDHSAPFVARALRISGSLAVLHLENAGLSGRPLMLLATALKMNMNLRELYLADNKLNGLQDSAQLGNLLKFNYNIQILDLRNNHILDSGLAYVCEGLKEQRKGLVTLVLWNNQLTHNGMGYLAAALPCTQSLETLNLGHNSVGNEGVHKLKDGLIANRSVLRLGLASTKLSCEGAVAVAEFIAESPRLLRLDLRENEIKTGGLMALSLALKVNTSLLRLDLDREPKKETVKSFIETQRALLSEIQNGCKRNFILAKEKEETEQKMRQSASMAEIATEDGTREEEEEEEPASGEKETKEGEEDEEADTSGSEGHCGQSAESSETNVSQTNLESDSDTEDEEEAEVLTKSSSSSSAAPQPHIVVPQPPLSASCTPTLLSASPVGGPNVISGITITESAASPGTPPSPGRCISVSSPGRGHKIFMVTRVESPPEQQQLQLQRSAPAAYSQANEATKKPIDMNPPTTQQAQQPPHTSQTQLTQEATKESSPAPSTDCKVTEQSPIAHVESTLKTTPPYRQETQFTSQRTEDETARTLDPSITDPILQAPALPSDSSSVQTVAFQLAEGVTDSTNSPQPEPTCIEGQQEGDELNQPQTTFLLTPALTQPQNDLESEVAQSPSQTEEEKKEAPVSLSEPDKPDLTKKEEPNQAEEDDQAGQPLLSVQTDQQAPSVVQESTPAPGESSQCPDPEVVSEVIPESPIEEEESAEDSSADECFTEALEGEVVGSALPNGLKPEFSLHLLDAESPKPGSCVMEHVSVSCGQDLEELLLEASLETGRDAP</sequence>
<dbReference type="Proteomes" id="UP000515145">
    <property type="component" value="Chromosome 13"/>
</dbReference>
<feature type="compositionally biased region" description="Polar residues" evidence="7">
    <location>
        <begin position="935"/>
        <end position="944"/>
    </location>
</feature>
<dbReference type="PROSITE" id="PS51450">
    <property type="entry name" value="LRR"/>
    <property type="match status" value="1"/>
</dbReference>
<feature type="compositionally biased region" description="Polar residues" evidence="7">
    <location>
        <begin position="703"/>
        <end position="716"/>
    </location>
</feature>
<feature type="region of interest" description="Disordered" evidence="7">
    <location>
        <begin position="778"/>
        <end position="1097"/>
    </location>
</feature>
<dbReference type="SMART" id="SM00368">
    <property type="entry name" value="LRR_RI"/>
    <property type="match status" value="8"/>
</dbReference>
<feature type="compositionally biased region" description="Polar residues" evidence="7">
    <location>
        <begin position="975"/>
        <end position="1004"/>
    </location>
</feature>
<dbReference type="AlphaFoldDB" id="A0A6P7JDZ6"/>
<comment type="similarity">
    <text evidence="4">Belongs to the PPP1R37 family.</text>
</comment>
<dbReference type="GO" id="GO:0004864">
    <property type="term" value="F:protein phosphatase inhibitor activity"/>
    <property type="evidence" value="ECO:0007669"/>
    <property type="project" value="UniProtKB-KW"/>
</dbReference>
<gene>
    <name evidence="9 10" type="primary">ppp1r37</name>
</gene>
<dbReference type="SUPFAM" id="SSF52047">
    <property type="entry name" value="RNI-like"/>
    <property type="match status" value="1"/>
</dbReference>
<feature type="region of interest" description="Disordered" evidence="7">
    <location>
        <begin position="173"/>
        <end position="204"/>
    </location>
</feature>
<feature type="region of interest" description="Disordered" evidence="7">
    <location>
        <begin position="117"/>
        <end position="149"/>
    </location>
</feature>
<dbReference type="RefSeq" id="XP_028274954.1">
    <property type="nucleotide sequence ID" value="XM_028419153.1"/>
</dbReference>
<dbReference type="InterPro" id="IPR051279">
    <property type="entry name" value="PP1-Reg/Actin-Interact_Protein"/>
</dbReference>
<accession>A0A6P7JDZ6</accession>
<feature type="compositionally biased region" description="Basic and acidic residues" evidence="7">
    <location>
        <begin position="1006"/>
        <end position="1030"/>
    </location>
</feature>
<evidence type="ECO:0000256" key="3">
    <source>
        <dbReference type="ARBA" id="ARBA00023272"/>
    </source>
</evidence>
<feature type="compositionally biased region" description="Acidic residues" evidence="7">
    <location>
        <begin position="1083"/>
        <end position="1097"/>
    </location>
</feature>
<dbReference type="FunFam" id="3.80.10.10:FF:000324">
    <property type="entry name" value="Protein phosphatase 1 regulatory subunit 37"/>
    <property type="match status" value="1"/>
</dbReference>
<feature type="compositionally biased region" description="Low complexity" evidence="7">
    <location>
        <begin position="1071"/>
        <end position="1082"/>
    </location>
</feature>
<feature type="compositionally biased region" description="Acidic residues" evidence="7">
    <location>
        <begin position="666"/>
        <end position="676"/>
    </location>
</feature>
<evidence type="ECO:0000256" key="4">
    <source>
        <dbReference type="ARBA" id="ARBA00038315"/>
    </source>
</evidence>
<keyword evidence="3" id="KW-0650">Protein phosphatase inhibitor</keyword>
<dbReference type="OrthoDB" id="10034042at2759"/>
<dbReference type="Pfam" id="PF13516">
    <property type="entry name" value="LRR_6"/>
    <property type="match status" value="2"/>
</dbReference>
<organism evidence="8 10">
    <name type="scientific">Parambassis ranga</name>
    <name type="common">Indian glassy fish</name>
    <dbReference type="NCBI Taxonomy" id="210632"/>
    <lineage>
        <taxon>Eukaryota</taxon>
        <taxon>Metazoa</taxon>
        <taxon>Chordata</taxon>
        <taxon>Craniata</taxon>
        <taxon>Vertebrata</taxon>
        <taxon>Euteleostomi</taxon>
        <taxon>Actinopterygii</taxon>
        <taxon>Neopterygii</taxon>
        <taxon>Teleostei</taxon>
        <taxon>Neoteleostei</taxon>
        <taxon>Acanthomorphata</taxon>
        <taxon>Ovalentaria</taxon>
        <taxon>Ambassidae</taxon>
        <taxon>Parambassis</taxon>
    </lineage>
</organism>
<evidence type="ECO:0000256" key="7">
    <source>
        <dbReference type="SAM" id="MobiDB-lite"/>
    </source>
</evidence>
<evidence type="ECO:0000313" key="8">
    <source>
        <dbReference type="Proteomes" id="UP000515145"/>
    </source>
</evidence>
<feature type="compositionally biased region" description="Polar residues" evidence="7">
    <location>
        <begin position="1044"/>
        <end position="1069"/>
    </location>
</feature>
<dbReference type="PANTHER" id="PTHR24112">
    <property type="entry name" value="LEUCINE-RICH REPEAT, ISOFORM F-RELATED"/>
    <property type="match status" value="1"/>
</dbReference>
<dbReference type="CTD" id="284352"/>
<dbReference type="CDD" id="cd00116">
    <property type="entry name" value="LRR_RI"/>
    <property type="match status" value="1"/>
</dbReference>
<dbReference type="PANTHER" id="PTHR24112:SF9">
    <property type="entry name" value="PROTEIN PHOSPHATASE 1 REGULATORY SUBUNIT 37"/>
    <property type="match status" value="1"/>
</dbReference>
<feature type="compositionally biased region" description="Basic and acidic residues" evidence="7">
    <location>
        <begin position="117"/>
        <end position="130"/>
    </location>
</feature>
<feature type="region of interest" description="Disordered" evidence="7">
    <location>
        <begin position="645"/>
        <end position="757"/>
    </location>
</feature>
<keyword evidence="1" id="KW-0433">Leucine-rich repeat</keyword>
<name>A0A6P7JDZ6_9TELE</name>